<dbReference type="AlphaFoldDB" id="H2XWF7"/>
<protein>
    <submittedName>
        <fullName evidence="2">Uncharacterized protein</fullName>
    </submittedName>
</protein>
<dbReference type="Proteomes" id="UP000008144">
    <property type="component" value="Chromosome 14"/>
</dbReference>
<name>H2XWF7_CIOIN</name>
<proteinExistence type="predicted"/>
<accession>H2XWF7</accession>
<reference evidence="2" key="3">
    <citation type="submission" date="2025-08" db="UniProtKB">
        <authorList>
            <consortium name="Ensembl"/>
        </authorList>
    </citation>
    <scope>IDENTIFICATION</scope>
</reference>
<dbReference type="EMBL" id="EAAA01001162">
    <property type="status" value="NOT_ANNOTATED_CDS"/>
    <property type="molecule type" value="Genomic_DNA"/>
</dbReference>
<reference evidence="3" key="1">
    <citation type="journal article" date="2002" name="Science">
        <title>The draft genome of Ciona intestinalis: insights into chordate and vertebrate origins.</title>
        <authorList>
            <person name="Dehal P."/>
            <person name="Satou Y."/>
            <person name="Campbell R.K."/>
            <person name="Chapman J."/>
            <person name="Degnan B."/>
            <person name="De Tomaso A."/>
            <person name="Davidson B."/>
            <person name="Di Gregorio A."/>
            <person name="Gelpke M."/>
            <person name="Goodstein D.M."/>
            <person name="Harafuji N."/>
            <person name="Hastings K.E."/>
            <person name="Ho I."/>
            <person name="Hotta K."/>
            <person name="Huang W."/>
            <person name="Kawashima T."/>
            <person name="Lemaire P."/>
            <person name="Martinez D."/>
            <person name="Meinertzhagen I.A."/>
            <person name="Necula S."/>
            <person name="Nonaka M."/>
            <person name="Putnam N."/>
            <person name="Rash S."/>
            <person name="Saiga H."/>
            <person name="Satake M."/>
            <person name="Terry A."/>
            <person name="Yamada L."/>
            <person name="Wang H.G."/>
            <person name="Awazu S."/>
            <person name="Azumi K."/>
            <person name="Boore J."/>
            <person name="Branno M."/>
            <person name="Chin-Bow S."/>
            <person name="DeSantis R."/>
            <person name="Doyle S."/>
            <person name="Francino P."/>
            <person name="Keys D.N."/>
            <person name="Haga S."/>
            <person name="Hayashi H."/>
            <person name="Hino K."/>
            <person name="Imai K.S."/>
            <person name="Inaba K."/>
            <person name="Kano S."/>
            <person name="Kobayashi K."/>
            <person name="Kobayashi M."/>
            <person name="Lee B.I."/>
            <person name="Makabe K.W."/>
            <person name="Manohar C."/>
            <person name="Matassi G."/>
            <person name="Medina M."/>
            <person name="Mochizuki Y."/>
            <person name="Mount S."/>
            <person name="Morishita T."/>
            <person name="Miura S."/>
            <person name="Nakayama A."/>
            <person name="Nishizaka S."/>
            <person name="Nomoto H."/>
            <person name="Ohta F."/>
            <person name="Oishi K."/>
            <person name="Rigoutsos I."/>
            <person name="Sano M."/>
            <person name="Sasaki A."/>
            <person name="Sasakura Y."/>
            <person name="Shoguchi E."/>
            <person name="Shin-i T."/>
            <person name="Spagnuolo A."/>
            <person name="Stainier D."/>
            <person name="Suzuki M.M."/>
            <person name="Tassy O."/>
            <person name="Takatori N."/>
            <person name="Tokuoka M."/>
            <person name="Yagi K."/>
            <person name="Yoshizaki F."/>
            <person name="Wada S."/>
            <person name="Zhang C."/>
            <person name="Hyatt P.D."/>
            <person name="Larimer F."/>
            <person name="Detter C."/>
            <person name="Doggett N."/>
            <person name="Glavina T."/>
            <person name="Hawkins T."/>
            <person name="Richardson P."/>
            <person name="Lucas S."/>
            <person name="Kohara Y."/>
            <person name="Levine M."/>
            <person name="Satoh N."/>
            <person name="Rokhsar D.S."/>
        </authorList>
    </citation>
    <scope>NUCLEOTIDE SEQUENCE [LARGE SCALE GENOMIC DNA]</scope>
</reference>
<feature type="signal peptide" evidence="1">
    <location>
        <begin position="1"/>
        <end position="19"/>
    </location>
</feature>
<evidence type="ECO:0000256" key="1">
    <source>
        <dbReference type="SAM" id="SignalP"/>
    </source>
</evidence>
<sequence>RHTCLISYALAALYYCLHACDWSLGGRCPNRHHLSTWAGQGRLNGIVCVGCCLMWLRTSLYLIWRV</sequence>
<reference evidence="2" key="2">
    <citation type="journal article" date="2008" name="Genome Biol.">
        <title>Improved genome assembly and evidence-based global gene model set for the chordate Ciona intestinalis: new insight into intron and operon populations.</title>
        <authorList>
            <person name="Satou Y."/>
            <person name="Mineta K."/>
            <person name="Ogasawara M."/>
            <person name="Sasakura Y."/>
            <person name="Shoguchi E."/>
            <person name="Ueno K."/>
            <person name="Yamada L."/>
            <person name="Matsumoto J."/>
            <person name="Wasserscheid J."/>
            <person name="Dewar K."/>
            <person name="Wiley G.B."/>
            <person name="Macmil S.L."/>
            <person name="Roe B.A."/>
            <person name="Zeller R.W."/>
            <person name="Hastings K.E."/>
            <person name="Lemaire P."/>
            <person name="Lindquist E."/>
            <person name="Endo T."/>
            <person name="Hotta K."/>
            <person name="Inaba K."/>
        </authorList>
    </citation>
    <scope>NUCLEOTIDE SEQUENCE [LARGE SCALE GENOMIC DNA]</scope>
    <source>
        <strain evidence="2">wild type</strain>
    </source>
</reference>
<feature type="chain" id="PRO_5003578205" evidence="1">
    <location>
        <begin position="20"/>
        <end position="66"/>
    </location>
</feature>
<keyword evidence="1" id="KW-0732">Signal</keyword>
<evidence type="ECO:0000313" key="2">
    <source>
        <dbReference type="Ensembl" id="ENSCINP00000033991.1"/>
    </source>
</evidence>
<dbReference type="InParanoid" id="H2XWF7"/>
<evidence type="ECO:0000313" key="3">
    <source>
        <dbReference type="Proteomes" id="UP000008144"/>
    </source>
</evidence>
<reference evidence="2" key="4">
    <citation type="submission" date="2025-09" db="UniProtKB">
        <authorList>
            <consortium name="Ensembl"/>
        </authorList>
    </citation>
    <scope>IDENTIFICATION</scope>
</reference>
<dbReference type="HOGENOM" id="CLU_2837724_0_0_1"/>
<organism evidence="2 3">
    <name type="scientific">Ciona intestinalis</name>
    <name type="common">Transparent sea squirt</name>
    <name type="synonym">Ascidia intestinalis</name>
    <dbReference type="NCBI Taxonomy" id="7719"/>
    <lineage>
        <taxon>Eukaryota</taxon>
        <taxon>Metazoa</taxon>
        <taxon>Chordata</taxon>
        <taxon>Tunicata</taxon>
        <taxon>Ascidiacea</taxon>
        <taxon>Phlebobranchia</taxon>
        <taxon>Cionidae</taxon>
        <taxon>Ciona</taxon>
    </lineage>
</organism>
<keyword evidence="3" id="KW-1185">Reference proteome</keyword>
<dbReference type="Ensembl" id="ENSCINT00000036081.1">
    <property type="protein sequence ID" value="ENSCINP00000033991.1"/>
    <property type="gene ID" value="ENSCING00000022583.1"/>
</dbReference>